<reference evidence="2 3" key="1">
    <citation type="submission" date="2016-09" db="EMBL/GenBank/DDBJ databases">
        <authorList>
            <person name="Capua I."/>
            <person name="De Benedictis P."/>
            <person name="Joannis T."/>
            <person name="Lombin L.H."/>
            <person name="Cattoli G."/>
        </authorList>
    </citation>
    <scope>NUCLEOTIDE SEQUENCE [LARGE SCALE GENOMIC DNA]</scope>
    <source>
        <strain evidence="2 3">GB001</strain>
    </source>
</reference>
<dbReference type="AlphaFoldDB" id="A0A1C6Z1F9"/>
<organism evidence="2 3">
    <name type="scientific">Hafnia alvei</name>
    <dbReference type="NCBI Taxonomy" id="569"/>
    <lineage>
        <taxon>Bacteria</taxon>
        <taxon>Pseudomonadati</taxon>
        <taxon>Pseudomonadota</taxon>
        <taxon>Gammaproteobacteria</taxon>
        <taxon>Enterobacterales</taxon>
        <taxon>Hafniaceae</taxon>
        <taxon>Hafnia</taxon>
    </lineage>
</organism>
<dbReference type="Proteomes" id="UP000094844">
    <property type="component" value="Unassembled WGS sequence"/>
</dbReference>
<dbReference type="EMBL" id="FMIQ01000042">
    <property type="protein sequence ID" value="SCM52834.1"/>
    <property type="molecule type" value="Genomic_DNA"/>
</dbReference>
<proteinExistence type="predicted"/>
<evidence type="ECO:0000256" key="1">
    <source>
        <dbReference type="SAM" id="SignalP"/>
    </source>
</evidence>
<name>A0A1C6Z1F9_HAFAL</name>
<protein>
    <submittedName>
        <fullName evidence="2">Uncharacterized protein</fullName>
    </submittedName>
</protein>
<dbReference type="RefSeq" id="WP_139130929.1">
    <property type="nucleotide sequence ID" value="NZ_FMIQ01000042.1"/>
</dbReference>
<keyword evidence="1" id="KW-0732">Signal</keyword>
<evidence type="ECO:0000313" key="3">
    <source>
        <dbReference type="Proteomes" id="UP000094844"/>
    </source>
</evidence>
<dbReference type="OrthoDB" id="5957568at2"/>
<evidence type="ECO:0000313" key="2">
    <source>
        <dbReference type="EMBL" id="SCM52834.1"/>
    </source>
</evidence>
<sequence length="131" mass="15214">MIKFILLSLSLCNCAYANSPCTQMIKSLNITQKKQLEIDISRQAHIEKANILRVFKDKDWLIMYADTYVSDETFFFYHEDIYNKKTLITEWSGGAIPAEEGDIQNWVKINAKGIPDKLTKCFSWYATFGRN</sequence>
<gene>
    <name evidence="2" type="ORF">BN1044_02321</name>
</gene>
<accession>A0A1C6Z1F9</accession>
<feature type="signal peptide" evidence="1">
    <location>
        <begin position="1"/>
        <end position="17"/>
    </location>
</feature>
<feature type="chain" id="PRO_5008751830" evidence="1">
    <location>
        <begin position="18"/>
        <end position="131"/>
    </location>
</feature>